<feature type="non-terminal residue" evidence="2">
    <location>
        <position position="261"/>
    </location>
</feature>
<proteinExistence type="predicted"/>
<gene>
    <name evidence="2" type="ORF">Tci_860050</name>
</gene>
<organism evidence="2">
    <name type="scientific">Tanacetum cinerariifolium</name>
    <name type="common">Dalmatian daisy</name>
    <name type="synonym">Chrysanthemum cinerariifolium</name>
    <dbReference type="NCBI Taxonomy" id="118510"/>
    <lineage>
        <taxon>Eukaryota</taxon>
        <taxon>Viridiplantae</taxon>
        <taxon>Streptophyta</taxon>
        <taxon>Embryophyta</taxon>
        <taxon>Tracheophyta</taxon>
        <taxon>Spermatophyta</taxon>
        <taxon>Magnoliopsida</taxon>
        <taxon>eudicotyledons</taxon>
        <taxon>Gunneridae</taxon>
        <taxon>Pentapetalae</taxon>
        <taxon>asterids</taxon>
        <taxon>campanulids</taxon>
        <taxon>Asterales</taxon>
        <taxon>Asteraceae</taxon>
        <taxon>Asteroideae</taxon>
        <taxon>Anthemideae</taxon>
        <taxon>Anthemidinae</taxon>
        <taxon>Tanacetum</taxon>
    </lineage>
</organism>
<evidence type="ECO:0000313" key="2">
    <source>
        <dbReference type="EMBL" id="GFC88080.1"/>
    </source>
</evidence>
<dbReference type="EMBL" id="BKCJ011113690">
    <property type="protein sequence ID" value="GFC88080.1"/>
    <property type="molecule type" value="Genomic_DNA"/>
</dbReference>
<accession>A0A699RNP2</accession>
<reference evidence="2" key="1">
    <citation type="journal article" date="2019" name="Sci. Rep.">
        <title>Draft genome of Tanacetum cinerariifolium, the natural source of mosquito coil.</title>
        <authorList>
            <person name="Yamashiro T."/>
            <person name="Shiraishi A."/>
            <person name="Satake H."/>
            <person name="Nakayama K."/>
        </authorList>
    </citation>
    <scope>NUCLEOTIDE SEQUENCE</scope>
</reference>
<feature type="non-terminal residue" evidence="2">
    <location>
        <position position="1"/>
    </location>
</feature>
<feature type="transmembrane region" description="Helical" evidence="1">
    <location>
        <begin position="19"/>
        <end position="37"/>
    </location>
</feature>
<name>A0A699RNP2_TANCI</name>
<comment type="caution">
    <text evidence="2">The sequence shown here is derived from an EMBL/GenBank/DDBJ whole genome shotgun (WGS) entry which is preliminary data.</text>
</comment>
<keyword evidence="1" id="KW-0472">Membrane</keyword>
<keyword evidence="1" id="KW-1133">Transmembrane helix</keyword>
<sequence>AHVIGLVGRDRAGRGGVELGYLAAGIAVVVLVVVAHVGDVGRRVGAQAQAEAAVDNQVIINLAGGLHLVVDGAAAARFGLAVAAVEKSIIVHRHVGLHRGGGHRGRLGPVGGRAHEGVVGHVADATGLDVEGFATRFAGFFEAVAHHAELAALQAHHVIDAAVQVAVFQHKLRVGFPGQHRDAELGVAGRVAGGRVGPVRPAHVADVGPAQHQQRGPIGVDTAPVALKSGVGGHVLHQRLVALEVVINGHYHRRGLGAEAQ</sequence>
<protein>
    <submittedName>
        <fullName evidence="2">Uncharacterized protein</fullName>
    </submittedName>
</protein>
<keyword evidence="1" id="KW-0812">Transmembrane</keyword>
<dbReference type="AlphaFoldDB" id="A0A699RNP2"/>
<evidence type="ECO:0000256" key="1">
    <source>
        <dbReference type="SAM" id="Phobius"/>
    </source>
</evidence>